<proteinExistence type="predicted"/>
<sequence>MQVYKKNASVIRGALNFWRTENLITEDQADKLSSSIEVIGFDWRKLSMFSILFSIFSFVIAAVTLIPELQRYFKDEIMQCITLALAATLCYVFGAYRKARWPEKFYSNEGILFLGVLFTAAAVFVFPIMLEVRFSITSDDFSSLILISYIIYAILGLLLNSKLIWCFSLLSLGSWLGAKTGYISGWGAYYLGMNYPSRFVLLGLFLISSSISMKLYLKTLPLHRSTLVVGLLYLFISLWIMSIFGNYSDIHSWYGAKQIELFHWSLIFALVAGGAIYHGLSFDDSVTRNFGITFLVINLYTRFFEYFWDGIHKSIFFGILGVSFWVLGIKAEKIFNICSIYNKANITKAT</sequence>
<evidence type="ECO:0008006" key="3">
    <source>
        <dbReference type="Google" id="ProtNLM"/>
    </source>
</evidence>
<name>A0AAU7YP47_9RICK</name>
<organism evidence="2">
    <name type="scientific">Wolbachia endosymbiont of Oeneis ivallda</name>
    <dbReference type="NCBI Taxonomy" id="3171168"/>
    <lineage>
        <taxon>Bacteria</taxon>
        <taxon>Pseudomonadati</taxon>
        <taxon>Pseudomonadota</taxon>
        <taxon>Alphaproteobacteria</taxon>
        <taxon>Rickettsiales</taxon>
        <taxon>Anaplasmataceae</taxon>
        <taxon>Wolbachieae</taxon>
        <taxon>Wolbachia</taxon>
    </lineage>
</organism>
<evidence type="ECO:0000313" key="2">
    <source>
        <dbReference type="EMBL" id="XCA34690.1"/>
    </source>
</evidence>
<evidence type="ECO:0000256" key="1">
    <source>
        <dbReference type="SAM" id="Phobius"/>
    </source>
</evidence>
<accession>A0AAU7YP47</accession>
<feature type="transmembrane region" description="Helical" evidence="1">
    <location>
        <begin position="46"/>
        <end position="65"/>
    </location>
</feature>
<feature type="transmembrane region" description="Helical" evidence="1">
    <location>
        <begin position="314"/>
        <end position="331"/>
    </location>
</feature>
<feature type="transmembrane region" description="Helical" evidence="1">
    <location>
        <begin position="77"/>
        <end position="96"/>
    </location>
</feature>
<feature type="transmembrane region" description="Helical" evidence="1">
    <location>
        <begin position="261"/>
        <end position="278"/>
    </location>
</feature>
<gene>
    <name evidence="2" type="ORF">ABS861_04830</name>
</gene>
<feature type="transmembrane region" description="Helical" evidence="1">
    <location>
        <begin position="199"/>
        <end position="217"/>
    </location>
</feature>
<keyword evidence="1" id="KW-0472">Membrane</keyword>
<dbReference type="EMBL" id="CP158587">
    <property type="protein sequence ID" value="XCA34690.1"/>
    <property type="molecule type" value="Genomic_DNA"/>
</dbReference>
<keyword evidence="1" id="KW-1133">Transmembrane helix</keyword>
<keyword evidence="1" id="KW-0812">Transmembrane</keyword>
<feature type="transmembrane region" description="Helical" evidence="1">
    <location>
        <begin position="224"/>
        <end position="241"/>
    </location>
</feature>
<dbReference type="AlphaFoldDB" id="A0AAU7YP47"/>
<reference evidence="2" key="1">
    <citation type="submission" date="2024-06" db="EMBL/GenBank/DDBJ databases">
        <title>Genome assembly of the Oeneis chryxus ivallda.</title>
        <authorList>
            <person name="MacDonald Z."/>
            <person name="Shaffer H.B."/>
            <person name="Gillespie T."/>
            <person name="Marimuthu M.P.A."/>
            <person name="Nguyen O."/>
            <person name="Fairbairn C.W."/>
            <person name="Seligmann W.E."/>
            <person name="Escalona M."/>
            <person name="Miller C."/>
            <person name="Toffelmier E."/>
        </authorList>
    </citation>
    <scope>NUCLEOTIDE SEQUENCE</scope>
    <source>
        <strain evidence="2">CCGP_102_HBS-TG_Oc004</strain>
    </source>
</reference>
<feature type="transmembrane region" description="Helical" evidence="1">
    <location>
        <begin position="144"/>
        <end position="165"/>
    </location>
</feature>
<feature type="transmembrane region" description="Helical" evidence="1">
    <location>
        <begin position="111"/>
        <end position="132"/>
    </location>
</feature>
<protein>
    <recommendedName>
        <fullName evidence="3">DUF2157 domain-containing protein</fullName>
    </recommendedName>
</protein>